<feature type="domain" description="AlgX/AlgJ SGNH hydrolase-like" evidence="8">
    <location>
        <begin position="273"/>
        <end position="368"/>
    </location>
</feature>
<keyword evidence="7" id="KW-0812">Transmembrane</keyword>
<evidence type="ECO:0000259" key="8">
    <source>
        <dbReference type="Pfam" id="PF16822"/>
    </source>
</evidence>
<evidence type="ECO:0000256" key="7">
    <source>
        <dbReference type="SAM" id="Phobius"/>
    </source>
</evidence>
<feature type="transmembrane region" description="Helical" evidence="7">
    <location>
        <begin position="12"/>
        <end position="39"/>
    </location>
</feature>
<accession>A0ABU3SDX0</accession>
<evidence type="ECO:0000256" key="1">
    <source>
        <dbReference type="ARBA" id="ARBA00004418"/>
    </source>
</evidence>
<keyword evidence="4" id="KW-0732">Signal</keyword>
<evidence type="ECO:0000256" key="5">
    <source>
        <dbReference type="ARBA" id="ARBA00022764"/>
    </source>
</evidence>
<dbReference type="InterPro" id="IPR031811">
    <property type="entry name" value="ALGX/ALGJ_SGNH-like"/>
</dbReference>
<dbReference type="Gene3D" id="3.40.50.1110">
    <property type="entry name" value="SGNH hydrolase"/>
    <property type="match status" value="2"/>
</dbReference>
<evidence type="ECO:0000256" key="3">
    <source>
        <dbReference type="ARBA" id="ARBA00022679"/>
    </source>
</evidence>
<evidence type="ECO:0000256" key="2">
    <source>
        <dbReference type="ARBA" id="ARBA00005182"/>
    </source>
</evidence>
<keyword evidence="7" id="KW-0472">Membrane</keyword>
<keyword evidence="5" id="KW-0574">Periplasm</keyword>
<dbReference type="RefSeq" id="WP_316020746.1">
    <property type="nucleotide sequence ID" value="NZ_JAWDID010000055.1"/>
</dbReference>
<keyword evidence="3" id="KW-0808">Transferase</keyword>
<dbReference type="Proteomes" id="UP001254257">
    <property type="component" value="Unassembled WGS sequence"/>
</dbReference>
<dbReference type="EMBL" id="JAWDID010000055">
    <property type="protein sequence ID" value="MDU0342997.1"/>
    <property type="molecule type" value="Genomic_DNA"/>
</dbReference>
<evidence type="ECO:0000313" key="10">
    <source>
        <dbReference type="Proteomes" id="UP001254257"/>
    </source>
</evidence>
<dbReference type="SUPFAM" id="SSF52266">
    <property type="entry name" value="SGNH hydrolase"/>
    <property type="match status" value="1"/>
</dbReference>
<evidence type="ECO:0000313" key="9">
    <source>
        <dbReference type="EMBL" id="MDU0342997.1"/>
    </source>
</evidence>
<keyword evidence="10" id="KW-1185">Reference proteome</keyword>
<comment type="caution">
    <text evidence="9">The sequence shown here is derived from an EMBL/GenBank/DDBJ whole genome shotgun (WGS) entry which is preliminary data.</text>
</comment>
<dbReference type="Pfam" id="PF16822">
    <property type="entry name" value="ALGX"/>
    <property type="match status" value="1"/>
</dbReference>
<protein>
    <submittedName>
        <fullName evidence="9">GDSL-type esterase/lipase family protein</fullName>
    </submittedName>
</protein>
<dbReference type="InterPro" id="IPR036514">
    <property type="entry name" value="SGNH_hydro_sf"/>
</dbReference>
<organism evidence="9 10">
    <name type="scientific">Bosea rubneri</name>
    <dbReference type="NCBI Taxonomy" id="3075434"/>
    <lineage>
        <taxon>Bacteria</taxon>
        <taxon>Pseudomonadati</taxon>
        <taxon>Pseudomonadota</taxon>
        <taxon>Alphaproteobacteria</taxon>
        <taxon>Hyphomicrobiales</taxon>
        <taxon>Boseaceae</taxon>
        <taxon>Bosea</taxon>
    </lineage>
</organism>
<sequence length="368" mass="40750">MSEKKRSRGREILINLAVSVGSILVFALFCELVLFRFLLPGSDVPRNAFSNGVVRYQPGQTGTWRVRDEIAAPFKINAQGWNSALPDYPIERRPGVSRIAFVGDSYVEALQVPFDATFAEKAVAALGPQGSVEGFRFGVAGAPLSQYLQMVEREVEQRRPDRIVVMLVHNDFDESFVFMPGRYTSSFLKLRVENGRVVGEVPPEPWRPGAFESLRQTATARFLLYRWQVRPQMLLDAILGPAQAAGEGGFAANIDVSGVLAREADIRVATDYLFGRLKARAEAVGAKLQLVMDGERQAVYAGRDSGALRLNRIAAEMAGRHGIPFLDLHPVFAADWARNQKRFDFRSDAHWNEYGHAVAGAAIAEALR</sequence>
<evidence type="ECO:0000256" key="6">
    <source>
        <dbReference type="ARBA" id="ARBA00022841"/>
    </source>
</evidence>
<comment type="pathway">
    <text evidence="2">Glycan biosynthesis; alginate biosynthesis.</text>
</comment>
<reference evidence="9 10" key="1">
    <citation type="submission" date="2023-09" db="EMBL/GenBank/DDBJ databases">
        <title>Whole genome shotgun sequencing (WGS) of Bosea sp. ZW T0_25, isolated from stored onions (Allium cepa).</title>
        <authorList>
            <person name="Stoll D.A."/>
            <person name="Huch M."/>
        </authorList>
    </citation>
    <scope>NUCLEOTIDE SEQUENCE [LARGE SCALE GENOMIC DNA]</scope>
    <source>
        <strain evidence="9 10">ZW T0_25</strain>
    </source>
</reference>
<gene>
    <name evidence="9" type="ORF">RKE40_24130</name>
</gene>
<evidence type="ECO:0000256" key="4">
    <source>
        <dbReference type="ARBA" id="ARBA00022729"/>
    </source>
</evidence>
<proteinExistence type="predicted"/>
<name>A0ABU3SDX0_9HYPH</name>
<keyword evidence="6" id="KW-0016">Alginate biosynthesis</keyword>
<comment type="subcellular location">
    <subcellularLocation>
        <location evidence="1">Periplasm</location>
    </subcellularLocation>
</comment>
<keyword evidence="7" id="KW-1133">Transmembrane helix</keyword>